<feature type="domain" description="FAD-dependent oxidoreductase 2 FAD-binding" evidence="7">
    <location>
        <begin position="48"/>
        <end position="505"/>
    </location>
</feature>
<gene>
    <name evidence="9" type="primary">ifcA_2</name>
    <name evidence="8" type="ORF">CRN84_01575</name>
    <name evidence="9" type="ORF">NCTC12282_00805</name>
</gene>
<dbReference type="SUPFAM" id="SSF51905">
    <property type="entry name" value="FAD/NAD(P)-binding domain"/>
    <property type="match status" value="1"/>
</dbReference>
<dbReference type="OrthoDB" id="9148689at2"/>
<evidence type="ECO:0000256" key="5">
    <source>
        <dbReference type="SAM" id="Coils"/>
    </source>
</evidence>
<dbReference type="GO" id="GO:0016491">
    <property type="term" value="F:oxidoreductase activity"/>
    <property type="evidence" value="ECO:0007669"/>
    <property type="project" value="UniProtKB-KW"/>
</dbReference>
<sequence>MENNNKSRRQFIRLGITSAAVAPLAAMLPLNANANQTPPEIHWDEEMDILVMGTGMAGSIAAIKAAETTPGMKIILADKMSRLGGSSLISGLNMAVVGSPWQKEIGVLDDSWELLLADIEKESKGYNHIEITKTIAQNTLPLFNFLCDHGVEFDKSIGNGTGIKPLGGHSRARCVWPVNGGSGIVKSLQKHMKENIAEIEIRKQILLEEIIRNPEGRVIGAKVRENYVFNREVKDFGENDNPSFNATGNTRYYKIKRGLIMATGGYNQDRKFRGDEVGVLYNSVSTANPGATAGALKAMIKAGFKPIHMTLFRFAFPIPTEDILWGILVNPRTCKRFIDEFNNNDRQGLGLAILSERRRINGEQIVLIYDQIGIENYHDKQRLHLSLEGKNGTEGTMWKFETLEELAQNFNMDINQLQKTIAEYNQNMADNKDQFGKPKAMMKTSTSIGKAPYYAMWLNPRYNYSQGGAMITPQAQPIDVVTEQPIPGVFVCGEASAGSYGYIRLTACGSLDCGVFGMIAGENAGKETPWE</sequence>
<evidence type="ECO:0000256" key="2">
    <source>
        <dbReference type="ARBA" id="ARBA00022630"/>
    </source>
</evidence>
<accession>A0A2C6DI58</accession>
<dbReference type="InterPro" id="IPR003953">
    <property type="entry name" value="FAD-dep_OxRdtase_2_FAD-bd"/>
</dbReference>
<dbReference type="InterPro" id="IPR036188">
    <property type="entry name" value="FAD/NAD-bd_sf"/>
</dbReference>
<evidence type="ECO:0000259" key="7">
    <source>
        <dbReference type="Pfam" id="PF00890"/>
    </source>
</evidence>
<dbReference type="InterPro" id="IPR006311">
    <property type="entry name" value="TAT_signal"/>
</dbReference>
<evidence type="ECO:0000256" key="4">
    <source>
        <dbReference type="ARBA" id="ARBA00023002"/>
    </source>
</evidence>
<dbReference type="Gene3D" id="3.50.50.60">
    <property type="entry name" value="FAD/NAD(P)-binding domain"/>
    <property type="match status" value="1"/>
</dbReference>
<dbReference type="Proteomes" id="UP000224974">
    <property type="component" value="Unassembled WGS sequence"/>
</dbReference>
<dbReference type="PROSITE" id="PS51318">
    <property type="entry name" value="TAT"/>
    <property type="match status" value="1"/>
</dbReference>
<keyword evidence="4 9" id="KW-0560">Oxidoreductase</keyword>
<organism evidence="8 10">
    <name type="scientific">Budvicia aquatica</name>
    <dbReference type="NCBI Taxonomy" id="82979"/>
    <lineage>
        <taxon>Bacteria</taxon>
        <taxon>Pseudomonadati</taxon>
        <taxon>Pseudomonadota</taxon>
        <taxon>Gammaproteobacteria</taxon>
        <taxon>Enterobacterales</taxon>
        <taxon>Budviciaceae</taxon>
        <taxon>Budvicia</taxon>
    </lineage>
</organism>
<evidence type="ECO:0000313" key="10">
    <source>
        <dbReference type="Proteomes" id="UP000224974"/>
    </source>
</evidence>
<evidence type="ECO:0000313" key="11">
    <source>
        <dbReference type="Proteomes" id="UP000373449"/>
    </source>
</evidence>
<dbReference type="Proteomes" id="UP000373449">
    <property type="component" value="Unassembled WGS sequence"/>
</dbReference>
<dbReference type="InterPro" id="IPR050315">
    <property type="entry name" value="FAD-oxidoreductase_2"/>
</dbReference>
<dbReference type="RefSeq" id="WP_029093324.1">
    <property type="nucleotide sequence ID" value="NZ_CAADJA010000002.1"/>
</dbReference>
<feature type="chain" id="PRO_5033756589" evidence="6">
    <location>
        <begin position="35"/>
        <end position="531"/>
    </location>
</feature>
<dbReference type="EC" id="1.3.99.1" evidence="9"/>
<dbReference type="AlphaFoldDB" id="A0A2C6DI58"/>
<dbReference type="SUPFAM" id="SSF56425">
    <property type="entry name" value="Succinate dehydrogenase/fumarate reductase flavoprotein, catalytic domain"/>
    <property type="match status" value="1"/>
</dbReference>
<dbReference type="PANTHER" id="PTHR43400:SF7">
    <property type="entry name" value="FAD-DEPENDENT OXIDOREDUCTASE 2 FAD BINDING DOMAIN-CONTAINING PROTEIN"/>
    <property type="match status" value="1"/>
</dbReference>
<dbReference type="EMBL" id="CAADJA010000002">
    <property type="protein sequence ID" value="VFS45918.1"/>
    <property type="molecule type" value="Genomic_DNA"/>
</dbReference>
<reference evidence="10" key="2">
    <citation type="submission" date="2017-09" db="EMBL/GenBank/DDBJ databases">
        <title>FDA dAtabase for Regulatory Grade micrObial Sequences (FDA-ARGOS): Supporting development and validation of Infectious Disease Dx tests.</title>
        <authorList>
            <person name="Minogue T."/>
            <person name="Wolcott M."/>
            <person name="Wasieloski L."/>
            <person name="Aguilar W."/>
            <person name="Moore D."/>
            <person name="Tallon L."/>
            <person name="Sadzewicz L."/>
            <person name="Ott S."/>
            <person name="Zhao X."/>
            <person name="Nagaraj S."/>
            <person name="Vavikolanu K."/>
            <person name="Aluvathingal J."/>
            <person name="Nadendla S."/>
            <person name="Sichtig H."/>
        </authorList>
    </citation>
    <scope>NUCLEOTIDE SEQUENCE [LARGE SCALE GENOMIC DNA]</scope>
    <source>
        <strain evidence="10">FDAARGOS_387</strain>
    </source>
</reference>
<keyword evidence="10" id="KW-1185">Reference proteome</keyword>
<keyword evidence="6" id="KW-0732">Signal</keyword>
<feature type="signal peptide" evidence="6">
    <location>
        <begin position="1"/>
        <end position="34"/>
    </location>
</feature>
<reference evidence="9 11" key="3">
    <citation type="submission" date="2019-03" db="EMBL/GenBank/DDBJ databases">
        <authorList>
            <consortium name="Pathogen Informatics"/>
        </authorList>
    </citation>
    <scope>NUCLEOTIDE SEQUENCE [LARGE SCALE GENOMIC DNA]</scope>
    <source>
        <strain evidence="9 11">NCTC12282</strain>
    </source>
</reference>
<keyword evidence="3" id="KW-0274">FAD</keyword>
<evidence type="ECO:0000313" key="8">
    <source>
        <dbReference type="EMBL" id="PHI28125.1"/>
    </source>
</evidence>
<dbReference type="Gene3D" id="3.90.700.10">
    <property type="entry name" value="Succinate dehydrogenase/fumarate reductase flavoprotein, catalytic domain"/>
    <property type="match status" value="1"/>
</dbReference>
<feature type="coiled-coil region" evidence="5">
    <location>
        <begin position="400"/>
        <end position="434"/>
    </location>
</feature>
<proteinExistence type="predicted"/>
<evidence type="ECO:0000313" key="9">
    <source>
        <dbReference type="EMBL" id="VFS45918.1"/>
    </source>
</evidence>
<name>A0A2C6DI58_9GAMM</name>
<evidence type="ECO:0000256" key="3">
    <source>
        <dbReference type="ARBA" id="ARBA00022827"/>
    </source>
</evidence>
<dbReference type="Pfam" id="PF00890">
    <property type="entry name" value="FAD_binding_2"/>
    <property type="match status" value="1"/>
</dbReference>
<evidence type="ECO:0000256" key="1">
    <source>
        <dbReference type="ARBA" id="ARBA00001974"/>
    </source>
</evidence>
<keyword evidence="5" id="KW-0175">Coiled coil</keyword>
<keyword evidence="2" id="KW-0285">Flavoprotein</keyword>
<dbReference type="STRING" id="1111728.GCA_000427805_02620"/>
<dbReference type="EMBL" id="PDDX01000001">
    <property type="protein sequence ID" value="PHI28125.1"/>
    <property type="molecule type" value="Genomic_DNA"/>
</dbReference>
<dbReference type="PANTHER" id="PTHR43400">
    <property type="entry name" value="FUMARATE REDUCTASE"/>
    <property type="match status" value="1"/>
</dbReference>
<dbReference type="InterPro" id="IPR027477">
    <property type="entry name" value="Succ_DH/fumarate_Rdtase_cat_sf"/>
</dbReference>
<comment type="cofactor">
    <cofactor evidence="1">
        <name>FAD</name>
        <dbReference type="ChEBI" id="CHEBI:57692"/>
    </cofactor>
</comment>
<protein>
    <submittedName>
        <fullName evidence="8">FAD binding domain-containing protein</fullName>
    </submittedName>
    <submittedName>
        <fullName evidence="9">Fumarate reductase flavoprotein subunit</fullName>
        <ecNumber evidence="9">1.3.99.1</ecNumber>
    </submittedName>
</protein>
<evidence type="ECO:0000256" key="6">
    <source>
        <dbReference type="SAM" id="SignalP"/>
    </source>
</evidence>
<reference evidence="8" key="1">
    <citation type="submission" date="2017-09" db="EMBL/GenBank/DDBJ databases">
        <title>FDA dAtabase for Regulatory Grade micrObial Sequences (FDA-ARGOS): Supporting development and validation of Infectious Disease Dx tests.</title>
        <authorList>
            <person name="Minogue T."/>
            <person name="Wolcott M."/>
            <person name="Wasieloski L."/>
            <person name="Aguilar W."/>
            <person name="Moore D."/>
            <person name="Tallon L.J."/>
            <person name="Sadzewicz L."/>
            <person name="Ott S."/>
            <person name="Zhao X."/>
            <person name="Nagaraj S."/>
            <person name="Vavikolanu K."/>
            <person name="Aluvathingal J."/>
            <person name="Nadendla S."/>
            <person name="Sichtig H."/>
        </authorList>
    </citation>
    <scope>NUCLEOTIDE SEQUENCE</scope>
    <source>
        <strain evidence="8">FDAARGOS_387</strain>
    </source>
</reference>